<keyword evidence="1" id="KW-0540">Nuclease</keyword>
<dbReference type="Proteomes" id="UP000823485">
    <property type="component" value="Unassembled WGS sequence"/>
</dbReference>
<gene>
    <name evidence="1" type="ORF">JOC94_002739</name>
</gene>
<proteinExistence type="predicted"/>
<organism evidence="1 2">
    <name type="scientific">Siminovitchia thermophila</name>
    <dbReference type="NCBI Taxonomy" id="1245522"/>
    <lineage>
        <taxon>Bacteria</taxon>
        <taxon>Bacillati</taxon>
        <taxon>Bacillota</taxon>
        <taxon>Bacilli</taxon>
        <taxon>Bacillales</taxon>
        <taxon>Bacillaceae</taxon>
        <taxon>Siminovitchia</taxon>
    </lineage>
</organism>
<dbReference type="InterPro" id="IPR020255">
    <property type="entry name" value="CsgA"/>
</dbReference>
<keyword evidence="1" id="KW-0255">Endonuclease</keyword>
<dbReference type="EMBL" id="JAFBFH010000018">
    <property type="protein sequence ID" value="MBM7715750.1"/>
    <property type="molecule type" value="Genomic_DNA"/>
</dbReference>
<sequence>MIPIDHTLGYLRETMSNYDDEEFGRQIYKKLVSQHYKNEKEFVEKLGEEETDYLNSVLKEELKYARQAQDEKRLKELNEVYERLTP</sequence>
<evidence type="ECO:0000313" key="1">
    <source>
        <dbReference type="EMBL" id="MBM7715750.1"/>
    </source>
</evidence>
<keyword evidence="1" id="KW-0378">Hydrolase</keyword>
<comment type="caution">
    <text evidence="1">The sequence shown here is derived from an EMBL/GenBank/DDBJ whole genome shotgun (WGS) entry which is preliminary data.</text>
</comment>
<dbReference type="Pfam" id="PF17334">
    <property type="entry name" value="CsgA"/>
    <property type="match status" value="1"/>
</dbReference>
<keyword evidence="2" id="KW-1185">Reference proteome</keyword>
<reference evidence="1 2" key="1">
    <citation type="submission" date="2021-01" db="EMBL/GenBank/DDBJ databases">
        <title>Genomic Encyclopedia of Type Strains, Phase IV (KMG-IV): sequencing the most valuable type-strain genomes for metagenomic binning, comparative biology and taxonomic classification.</title>
        <authorList>
            <person name="Goeker M."/>
        </authorList>
    </citation>
    <scope>NUCLEOTIDE SEQUENCE [LARGE SCALE GENOMIC DNA]</scope>
    <source>
        <strain evidence="1 2">DSM 105453</strain>
    </source>
</reference>
<dbReference type="GO" id="GO:0004519">
    <property type="term" value="F:endonuclease activity"/>
    <property type="evidence" value="ECO:0007669"/>
    <property type="project" value="UniProtKB-KW"/>
</dbReference>
<accession>A0ABS2R7X0</accession>
<protein>
    <submittedName>
        <fullName evidence="1">CRISPR/Cas system-associated endonuclease Cas1</fullName>
    </submittedName>
</protein>
<name>A0ABS2R7X0_9BACI</name>
<evidence type="ECO:0000313" key="2">
    <source>
        <dbReference type="Proteomes" id="UP000823485"/>
    </source>
</evidence>